<dbReference type="Pfam" id="PF17291">
    <property type="entry name" value="M60-like_N"/>
    <property type="match status" value="1"/>
</dbReference>
<evidence type="ECO:0000259" key="1">
    <source>
        <dbReference type="PROSITE" id="PS51723"/>
    </source>
</evidence>
<reference evidence="2 3" key="1">
    <citation type="submission" date="2019-02" db="EMBL/GenBank/DDBJ databases">
        <title>Pedobacter sp. RP-3-8 sp. nov., isolated from Arctic soil.</title>
        <authorList>
            <person name="Dahal R.H."/>
        </authorList>
    </citation>
    <scope>NUCLEOTIDE SEQUENCE [LARGE SCALE GENOMIC DNA]</scope>
    <source>
        <strain evidence="2 3">RP-3-8</strain>
    </source>
</reference>
<organism evidence="2 3">
    <name type="scientific">Pedobacter hiemivivus</name>
    <dbReference type="NCBI Taxonomy" id="2530454"/>
    <lineage>
        <taxon>Bacteria</taxon>
        <taxon>Pseudomonadati</taxon>
        <taxon>Bacteroidota</taxon>
        <taxon>Sphingobacteriia</taxon>
        <taxon>Sphingobacteriales</taxon>
        <taxon>Sphingobacteriaceae</taxon>
        <taxon>Pedobacter</taxon>
    </lineage>
</organism>
<dbReference type="InterPro" id="IPR035423">
    <property type="entry name" value="M60-like_N"/>
</dbReference>
<dbReference type="InterPro" id="IPR031161">
    <property type="entry name" value="Peptidase_M60_dom"/>
</dbReference>
<dbReference type="Gene3D" id="2.60.120.1250">
    <property type="entry name" value="Peptidase M60, enhancin-like domain 1"/>
    <property type="match status" value="1"/>
</dbReference>
<evidence type="ECO:0000313" key="3">
    <source>
        <dbReference type="Proteomes" id="UP000291117"/>
    </source>
</evidence>
<dbReference type="SMART" id="SM01276">
    <property type="entry name" value="M60-like"/>
    <property type="match status" value="1"/>
</dbReference>
<dbReference type="EMBL" id="SJSM01000033">
    <property type="protein sequence ID" value="TCC84499.1"/>
    <property type="molecule type" value="Genomic_DNA"/>
</dbReference>
<dbReference type="PANTHER" id="PTHR15730:SF5">
    <property type="entry name" value="SI:CH211-210B2.2-RELATED"/>
    <property type="match status" value="1"/>
</dbReference>
<keyword evidence="3" id="KW-1185">Reference proteome</keyword>
<dbReference type="Pfam" id="PF13402">
    <property type="entry name" value="Peptidase_M60"/>
    <property type="match status" value="1"/>
</dbReference>
<proteinExistence type="predicted"/>
<dbReference type="AlphaFoldDB" id="A0A4R0MDN0"/>
<dbReference type="Gene3D" id="1.10.390.30">
    <property type="entry name" value="Peptidase M60, enhancin-like domain 3"/>
    <property type="match status" value="1"/>
</dbReference>
<dbReference type="Gene3D" id="3.40.390.80">
    <property type="entry name" value="Peptidase M60, enhancin-like domain 2"/>
    <property type="match status" value="1"/>
</dbReference>
<accession>A0A4R0MDN0</accession>
<sequence length="506" mass="57619">MEKPGYLFIMMLNLNPRKMMKQTTLFKSIGMLLLLGVMMSCTKNYGIQYPEGTTDNNHPADTVDLVLDTSMFKVDKSQFNAARVFPGMVGIEEPRLKEYKVTLDLDYVQVISSDLRINVAPGGFISTGMYAPPGELITIKVPANTYGLAVQVGAHTENVGGFDPMLRPPIIYTRVQLFPGVNYVRNLYGGTIWINPERSLGRKVDLFFSGSVKSPDFVLGETTDAEWKAMIAKTQVPWFELRSKRMIFTLPVNKLAKFPIESPTALMTAWDQEILKSYWEWYGLSETTTDLRNRNPTLPWRIVHELQLAPGVAQHSGYPVMALANDNYFKQAVTLSQVIGANWGTYHELGHNMQMTSTWSWPDLGEVSCNFFSLKITNRNGYKHSNIYRAMPETIAFASIANTDDKKLFTSASGDARMGMFIQIFERYGYDFMTYLCTQARMARFGANNDQDKKDFFYERLSEWTKKDMKPFMTQWGLYPSSVSKNKIAAQFPLLTEQVWLFDPSK</sequence>
<protein>
    <recommendedName>
        <fullName evidence="1">Peptidase M60 domain-containing protein</fullName>
    </recommendedName>
</protein>
<dbReference type="InterPro" id="IPR042279">
    <property type="entry name" value="Pep_M60_3"/>
</dbReference>
<dbReference type="PANTHER" id="PTHR15730">
    <property type="entry name" value="EXPERIMENTAL AUTOIMMUNE PROSTATITIS ANTIGEN 2-RELATED"/>
    <property type="match status" value="1"/>
</dbReference>
<gene>
    <name evidence="2" type="ORF">EZ444_25425</name>
</gene>
<name>A0A4R0MDN0_9SPHI</name>
<evidence type="ECO:0000313" key="2">
    <source>
        <dbReference type="EMBL" id="TCC84499.1"/>
    </source>
</evidence>
<dbReference type="PROSITE" id="PS51723">
    <property type="entry name" value="PEPTIDASE_M60"/>
    <property type="match status" value="1"/>
</dbReference>
<comment type="caution">
    <text evidence="2">The sequence shown here is derived from an EMBL/GenBank/DDBJ whole genome shotgun (WGS) entry which is preliminary data.</text>
</comment>
<dbReference type="Proteomes" id="UP000291117">
    <property type="component" value="Unassembled WGS sequence"/>
</dbReference>
<feature type="domain" description="Peptidase M60" evidence="1">
    <location>
        <begin position="122"/>
        <end position="429"/>
    </location>
</feature>
<dbReference type="OrthoDB" id="606623at2"/>
<dbReference type="InterPro" id="IPR051244">
    <property type="entry name" value="TCAF"/>
</dbReference>